<evidence type="ECO:0000313" key="3">
    <source>
        <dbReference type="Proteomes" id="UP001472677"/>
    </source>
</evidence>
<comment type="caution">
    <text evidence="2">The sequence shown here is derived from an EMBL/GenBank/DDBJ whole genome shotgun (WGS) entry which is preliminary data.</text>
</comment>
<name>A0ABR2GE28_9ROSI</name>
<dbReference type="EMBL" id="JBBPBM010000001">
    <property type="protein sequence ID" value="KAK8601025.1"/>
    <property type="molecule type" value="Genomic_DNA"/>
</dbReference>
<reference evidence="2 3" key="1">
    <citation type="journal article" date="2024" name="G3 (Bethesda)">
        <title>Genome assembly of Hibiscus sabdariffa L. provides insights into metabolisms of medicinal natural products.</title>
        <authorList>
            <person name="Kim T."/>
        </authorList>
    </citation>
    <scope>NUCLEOTIDE SEQUENCE [LARGE SCALE GENOMIC DNA]</scope>
    <source>
        <strain evidence="2">TK-2024</strain>
        <tissue evidence="2">Old leaves</tissue>
    </source>
</reference>
<organism evidence="2 3">
    <name type="scientific">Hibiscus sabdariffa</name>
    <name type="common">roselle</name>
    <dbReference type="NCBI Taxonomy" id="183260"/>
    <lineage>
        <taxon>Eukaryota</taxon>
        <taxon>Viridiplantae</taxon>
        <taxon>Streptophyta</taxon>
        <taxon>Embryophyta</taxon>
        <taxon>Tracheophyta</taxon>
        <taxon>Spermatophyta</taxon>
        <taxon>Magnoliopsida</taxon>
        <taxon>eudicotyledons</taxon>
        <taxon>Gunneridae</taxon>
        <taxon>Pentapetalae</taxon>
        <taxon>rosids</taxon>
        <taxon>malvids</taxon>
        <taxon>Malvales</taxon>
        <taxon>Malvaceae</taxon>
        <taxon>Malvoideae</taxon>
        <taxon>Hibiscus</taxon>
    </lineage>
</organism>
<dbReference type="Proteomes" id="UP001472677">
    <property type="component" value="Unassembled WGS sequence"/>
</dbReference>
<feature type="region of interest" description="Disordered" evidence="1">
    <location>
        <begin position="1"/>
        <end position="79"/>
    </location>
</feature>
<evidence type="ECO:0000256" key="1">
    <source>
        <dbReference type="SAM" id="MobiDB-lite"/>
    </source>
</evidence>
<feature type="compositionally biased region" description="Polar residues" evidence="1">
    <location>
        <begin position="52"/>
        <end position="79"/>
    </location>
</feature>
<sequence>MLCKPPTTVLAPKNPNIMPRKSGLFVGSSKRSKGHHVPSPLNPDSHGAVVISNKSTPISTAHGPVQQSGLTAANDSNLTRNESRVQLDIGDVASSMVE</sequence>
<accession>A0ABR2GE28</accession>
<gene>
    <name evidence="2" type="ORF">V6N12_050870</name>
</gene>
<protein>
    <submittedName>
        <fullName evidence="2">Uncharacterized protein</fullName>
    </submittedName>
</protein>
<proteinExistence type="predicted"/>
<evidence type="ECO:0000313" key="2">
    <source>
        <dbReference type="EMBL" id="KAK8601025.1"/>
    </source>
</evidence>
<keyword evidence="3" id="KW-1185">Reference proteome</keyword>